<accession>A0A2T1GJR2</accession>
<comment type="caution">
    <text evidence="2">The sequence shown here is derived from an EMBL/GenBank/DDBJ whole genome shotgun (WGS) entry which is preliminary data.</text>
</comment>
<evidence type="ECO:0000313" key="2">
    <source>
        <dbReference type="EMBL" id="PSB58040.1"/>
    </source>
</evidence>
<keyword evidence="1" id="KW-0732">Signal</keyword>
<dbReference type="EMBL" id="PVWO01000050">
    <property type="protein sequence ID" value="PSB58040.1"/>
    <property type="molecule type" value="Genomic_DNA"/>
</dbReference>
<sequence>MLKNKLLLSLIFSTFITASSMYVEKPISASAAMCDAARNSSLLYAECRKREDYLNTQRRMAQSGCGWSGCVQNKSNDAKKWDWRLIALGSFVAYKILFRR</sequence>
<protein>
    <submittedName>
        <fullName evidence="2">Uncharacterized protein</fullName>
    </submittedName>
</protein>
<name>A0A2T1GJR2_9CYAN</name>
<evidence type="ECO:0000313" key="3">
    <source>
        <dbReference type="Proteomes" id="UP000238937"/>
    </source>
</evidence>
<gene>
    <name evidence="2" type="ORF">C7B77_06150</name>
</gene>
<feature type="chain" id="PRO_5015681206" evidence="1">
    <location>
        <begin position="19"/>
        <end position="100"/>
    </location>
</feature>
<evidence type="ECO:0000256" key="1">
    <source>
        <dbReference type="SAM" id="SignalP"/>
    </source>
</evidence>
<organism evidence="2 3">
    <name type="scientific">Chamaesiphon polymorphus CCALA 037</name>
    <dbReference type="NCBI Taxonomy" id="2107692"/>
    <lineage>
        <taxon>Bacteria</taxon>
        <taxon>Bacillati</taxon>
        <taxon>Cyanobacteriota</taxon>
        <taxon>Cyanophyceae</taxon>
        <taxon>Gomontiellales</taxon>
        <taxon>Chamaesiphonaceae</taxon>
        <taxon>Chamaesiphon</taxon>
    </lineage>
</organism>
<dbReference type="AlphaFoldDB" id="A0A2T1GJR2"/>
<proteinExistence type="predicted"/>
<keyword evidence="3" id="KW-1185">Reference proteome</keyword>
<feature type="signal peptide" evidence="1">
    <location>
        <begin position="1"/>
        <end position="18"/>
    </location>
</feature>
<reference evidence="2 3" key="1">
    <citation type="submission" date="2018-03" db="EMBL/GenBank/DDBJ databases">
        <title>The ancient ancestry and fast evolution of plastids.</title>
        <authorList>
            <person name="Moore K.R."/>
            <person name="Magnabosco C."/>
            <person name="Momper L."/>
            <person name="Gold D.A."/>
            <person name="Bosak T."/>
            <person name="Fournier G.P."/>
        </authorList>
    </citation>
    <scope>NUCLEOTIDE SEQUENCE [LARGE SCALE GENOMIC DNA]</scope>
    <source>
        <strain evidence="2 3">CCALA 037</strain>
    </source>
</reference>
<dbReference type="Proteomes" id="UP000238937">
    <property type="component" value="Unassembled WGS sequence"/>
</dbReference>